<evidence type="ECO:0000313" key="3">
    <source>
        <dbReference type="Proteomes" id="UP000791080"/>
    </source>
</evidence>
<sequence>MGATRVRPAGQRPGRGAWLGPVALGLAVASWVFPVGSLVSAGSALACAVLSALTGREYRVDWTAVLGGLLATGNLTFSLLLTLADAQH</sequence>
<reference evidence="2 3" key="1">
    <citation type="submission" date="2013-07" db="EMBL/GenBank/DDBJ databases">
        <authorList>
            <consortium name="DOE Joint Genome Institute"/>
            <person name="Reeve W."/>
            <person name="Huntemann M."/>
            <person name="Han J."/>
            <person name="Chen A."/>
            <person name="Kyrpides N."/>
            <person name="Mavromatis K."/>
            <person name="Markowitz V."/>
            <person name="Palaniappan K."/>
            <person name="Ivanova N."/>
            <person name="Schaumberg A."/>
            <person name="Pati A."/>
            <person name="Liolios K."/>
            <person name="Nordberg H.P."/>
            <person name="Cantor M.N."/>
            <person name="Hua S.X."/>
            <person name="Woyke T."/>
        </authorList>
    </citation>
    <scope>NUCLEOTIDE SEQUENCE [LARGE SCALE GENOMIC DNA]</scope>
    <source>
        <strain evidence="2 3">DSM 43889</strain>
    </source>
</reference>
<gene>
    <name evidence="2" type="ORF">G443_000424</name>
</gene>
<name>A0ABT1JCZ1_ACTCY</name>
<keyword evidence="1" id="KW-0812">Transmembrane</keyword>
<dbReference type="Proteomes" id="UP000791080">
    <property type="component" value="Unassembled WGS sequence"/>
</dbReference>
<organism evidence="2 3">
    <name type="scientific">Actinoalloteichus caeruleus DSM 43889</name>
    <dbReference type="NCBI Taxonomy" id="1120930"/>
    <lineage>
        <taxon>Bacteria</taxon>
        <taxon>Bacillati</taxon>
        <taxon>Actinomycetota</taxon>
        <taxon>Actinomycetes</taxon>
        <taxon>Pseudonocardiales</taxon>
        <taxon>Pseudonocardiaceae</taxon>
        <taxon>Actinoalloteichus</taxon>
        <taxon>Actinoalloteichus cyanogriseus</taxon>
    </lineage>
</organism>
<protein>
    <submittedName>
        <fullName evidence="2">Uncharacterized protein</fullName>
    </submittedName>
</protein>
<keyword evidence="1" id="KW-0472">Membrane</keyword>
<accession>A0ABT1JCZ1</accession>
<evidence type="ECO:0000256" key="1">
    <source>
        <dbReference type="SAM" id="Phobius"/>
    </source>
</evidence>
<dbReference type="RefSeq" id="WP_103056590.1">
    <property type="nucleotide sequence ID" value="NZ_AUBJ02000001.1"/>
</dbReference>
<dbReference type="EMBL" id="AUBJ02000001">
    <property type="protein sequence ID" value="MCP2330154.1"/>
    <property type="molecule type" value="Genomic_DNA"/>
</dbReference>
<feature type="transmembrane region" description="Helical" evidence="1">
    <location>
        <begin position="62"/>
        <end position="84"/>
    </location>
</feature>
<comment type="caution">
    <text evidence="2">The sequence shown here is derived from an EMBL/GenBank/DDBJ whole genome shotgun (WGS) entry which is preliminary data.</text>
</comment>
<reference evidence="2 3" key="2">
    <citation type="submission" date="2022-06" db="EMBL/GenBank/DDBJ databases">
        <title>Genomic Encyclopedia of Type Strains, Phase I: the one thousand microbial genomes (KMG-I) project.</title>
        <authorList>
            <person name="Kyrpides N."/>
        </authorList>
    </citation>
    <scope>NUCLEOTIDE SEQUENCE [LARGE SCALE GENOMIC DNA]</scope>
    <source>
        <strain evidence="2 3">DSM 43889</strain>
    </source>
</reference>
<proteinExistence type="predicted"/>
<evidence type="ECO:0000313" key="2">
    <source>
        <dbReference type="EMBL" id="MCP2330154.1"/>
    </source>
</evidence>
<keyword evidence="1" id="KW-1133">Transmembrane helix</keyword>
<keyword evidence="3" id="KW-1185">Reference proteome</keyword>